<dbReference type="Pfam" id="PF00534">
    <property type="entry name" value="Glycos_transf_1"/>
    <property type="match status" value="1"/>
</dbReference>
<accession>A0AA94EQC0</accession>
<keyword evidence="3" id="KW-0175">Coiled coil</keyword>
<name>A0AA94EQC0_9PSED</name>
<protein>
    <submittedName>
        <fullName evidence="5">Glycosyl transferase group 1</fullName>
    </submittedName>
</protein>
<feature type="coiled-coil region" evidence="3">
    <location>
        <begin position="305"/>
        <end position="374"/>
    </location>
</feature>
<dbReference type="GO" id="GO:0016757">
    <property type="term" value="F:glycosyltransferase activity"/>
    <property type="evidence" value="ECO:0007669"/>
    <property type="project" value="UniProtKB-KW"/>
</dbReference>
<dbReference type="InterPro" id="IPR027417">
    <property type="entry name" value="P-loop_NTPase"/>
</dbReference>
<dbReference type="SUPFAM" id="SSF53756">
    <property type="entry name" value="UDP-Glycosyltransferase/glycogen phosphorylase"/>
    <property type="match status" value="1"/>
</dbReference>
<dbReference type="GO" id="GO:1901135">
    <property type="term" value="P:carbohydrate derivative metabolic process"/>
    <property type="evidence" value="ECO:0007669"/>
    <property type="project" value="UniProtKB-ARBA"/>
</dbReference>
<dbReference type="PANTHER" id="PTHR12526">
    <property type="entry name" value="GLYCOSYLTRANSFERASE"/>
    <property type="match status" value="1"/>
</dbReference>
<reference evidence="5 6" key="1">
    <citation type="submission" date="2016-10" db="EMBL/GenBank/DDBJ databases">
        <title>Search of new enzymes for the oxidation of sulfur compounds.</title>
        <authorList>
            <person name="Novo A."/>
            <person name="Moreira I.S."/>
            <person name="Castro P.M."/>
        </authorList>
    </citation>
    <scope>NUCLEOTIDE SEQUENCE [LARGE SCALE GENOMIC DNA]</scope>
    <source>
        <strain evidence="5 6">A9</strain>
    </source>
</reference>
<evidence type="ECO:0000313" key="5">
    <source>
        <dbReference type="EMBL" id="RVD78098.1"/>
    </source>
</evidence>
<gene>
    <name evidence="5" type="ORF">A9HBioS_1943</name>
</gene>
<evidence type="ECO:0000259" key="4">
    <source>
        <dbReference type="Pfam" id="PF00534"/>
    </source>
</evidence>
<keyword evidence="1" id="KW-0328">Glycosyltransferase</keyword>
<keyword evidence="2 5" id="KW-0808">Transferase</keyword>
<dbReference type="InterPro" id="IPR001296">
    <property type="entry name" value="Glyco_trans_1"/>
</dbReference>
<evidence type="ECO:0000256" key="2">
    <source>
        <dbReference type="ARBA" id="ARBA00022679"/>
    </source>
</evidence>
<evidence type="ECO:0000313" key="6">
    <source>
        <dbReference type="Proteomes" id="UP000288002"/>
    </source>
</evidence>
<dbReference type="Proteomes" id="UP000288002">
    <property type="component" value="Unassembled WGS sequence"/>
</dbReference>
<dbReference type="Gene3D" id="3.40.50.2000">
    <property type="entry name" value="Glycogen Phosphorylase B"/>
    <property type="match status" value="2"/>
</dbReference>
<sequence length="1394" mass="153984">MNTKKIIIVLGMHRSGTSALTRGLSTMGVALGEALHPAGPDNPTGFWEDADIIAINDQILDLLGSAHDRMGVIDAKIFDVPGIAQVYQTAKDVVAQKIAATAIWGMKDPRITRLLPFWKKLLGELGLEVGYVIALRNPLNVAASLTARNQIAPIKSYILWLEHMLQAVACTESENRIVVGYDNLLSEPAKQLVRISTALKLPPPTPEQLEIYAEEFLDKGLRHGQHSDDELIKGNIEPAILAQSYQVLLECALDEMDINSHEFSERLDTLMSALRRMSPLLNLISQAEHATVAANEGIVARDHQIETLNTHANNLSSERENLKSSVNELSARNDELHASLADLSLRNDELHASLADLSARNDALQSSLIEQNARYTELQLKQTYRYIKLTASHTKQSADFSVFQMSHSDQSERHSALEKSLAKQTARNIELKSKVEESQSAIELLESQKQSLEQQNNCLNQTLNALHESLLAANEKVDTLSHTWATFFISRTWRSLRLIGGQKGKPVILLPNGLQFDDELYLSRNPDVAASGMSAREHFLGAGLREGRTIKDVSTAQTTVVDEDNFKVAEHPPTANVHNVEQVDQVPVVVDTEVMFAAPEQPEAHEKKSIAEKPFDVSFYLAMYPDIANCGMDPKQHYLMHGQYEGRIGSVPRIELSRPLDSQGNDKKTVLLVSHEASRTGAPILSLNIARELTKRFNVVALLLGPGSLTTAFEEAGAIVAGPLDRNSATGAAWALANFLESHRIDFAIVNSLESNLALKPLADRFIPSVSLIHEFAVYTRPRSAIQNALLWAGQTVFSSEVTLDSAVQVLPQLNDCSIPVLAQGKSTVPGEAQDEAQVAAEKLRLQHAMRPQDQDADTIIILGAGRVQLRKGVDIFIECATRVIKSPIGHKCRFIWIGDNYNPETDIAYSVYLYDQVQRSGIAEQFTIISETAQIEEVYAMSDMLLLSSRLDPLPNVAIDAMVRGLPVLCFDRTTGIADILKRNDLEHDCVAPYLDTGNMADKIIRLASSDSARANVGEQVRTIATREFNMSDYVEKLIDIAASQGEASQLEKLDTATIEEAGVLDIDFYKPANVALDDDASAIRRYVRSWSRGVLRRKLFPGFDPALYKELNAEAVGQHDPLAHYLRAGQPHGPWKLNTLDWTKPHETSDGQKALLFISVESPDDLLTALDQVSMSGIDTTIIVQTFEEASRLALQKILKDDLDLALEIQVCERGRMLAMLGHLTAANYQTFDLVGHLDLQAEPVDSEFTSRDAYHRFLFDNMIDGEHLALRTIASHLTERNSADPIGLVFPEDPNISQLSQDFALINRLCVVAGLPAARHEHLTYPVNGVFWSVPDALSSLVSELPRLKSTLKEMRLSPQVEDRLLARLLPVACASKKMIMNTTVVAGVTY</sequence>
<dbReference type="PANTHER" id="PTHR12526:SF629">
    <property type="entry name" value="TEICHURONIC ACID BIOSYNTHESIS GLYCOSYLTRANSFERASE TUAH-RELATED"/>
    <property type="match status" value="1"/>
</dbReference>
<proteinExistence type="predicted"/>
<feature type="coiled-coil region" evidence="3">
    <location>
        <begin position="428"/>
        <end position="469"/>
    </location>
</feature>
<evidence type="ECO:0000256" key="3">
    <source>
        <dbReference type="SAM" id="Coils"/>
    </source>
</evidence>
<comment type="caution">
    <text evidence="5">The sequence shown here is derived from an EMBL/GenBank/DDBJ whole genome shotgun (WGS) entry which is preliminary data.</text>
</comment>
<feature type="domain" description="Glycosyl transferase family 1" evidence="4">
    <location>
        <begin position="854"/>
        <end position="1023"/>
    </location>
</feature>
<dbReference type="EMBL" id="MKWS01000005">
    <property type="protein sequence ID" value="RVD78098.1"/>
    <property type="molecule type" value="Genomic_DNA"/>
</dbReference>
<dbReference type="Gene3D" id="3.40.50.300">
    <property type="entry name" value="P-loop containing nucleotide triphosphate hydrolases"/>
    <property type="match status" value="1"/>
</dbReference>
<evidence type="ECO:0000256" key="1">
    <source>
        <dbReference type="ARBA" id="ARBA00022676"/>
    </source>
</evidence>
<organism evidence="5 6">
    <name type="scientific">Pseudomonas koreensis</name>
    <dbReference type="NCBI Taxonomy" id="198620"/>
    <lineage>
        <taxon>Bacteria</taxon>
        <taxon>Pseudomonadati</taxon>
        <taxon>Pseudomonadota</taxon>
        <taxon>Gammaproteobacteria</taxon>
        <taxon>Pseudomonadales</taxon>
        <taxon>Pseudomonadaceae</taxon>
        <taxon>Pseudomonas</taxon>
    </lineage>
</organism>
<dbReference type="RefSeq" id="WP_127648799.1">
    <property type="nucleotide sequence ID" value="NZ_MKWS01000005.1"/>
</dbReference>
<dbReference type="SUPFAM" id="SSF52540">
    <property type="entry name" value="P-loop containing nucleoside triphosphate hydrolases"/>
    <property type="match status" value="1"/>
</dbReference>